<reference evidence="2" key="1">
    <citation type="submission" date="2011-04" db="EMBL/GenBank/DDBJ databases">
        <title>Evolution of plant cell wall degrading machinery underlies the functional diversity of forest fungi.</title>
        <authorList>
            <consortium name="US DOE Joint Genome Institute (JGI-PGF)"/>
            <person name="Eastwood D.C."/>
            <person name="Floudas D."/>
            <person name="Binder M."/>
            <person name="Majcherczyk A."/>
            <person name="Schneider P."/>
            <person name="Aerts A."/>
            <person name="Asiegbu F.O."/>
            <person name="Baker S.E."/>
            <person name="Barry K."/>
            <person name="Bendiksby M."/>
            <person name="Blumentritt M."/>
            <person name="Coutinho P.M."/>
            <person name="Cullen D."/>
            <person name="Cullen D."/>
            <person name="Gathman A."/>
            <person name="Goodell B."/>
            <person name="Henrissat B."/>
            <person name="Ihrmark K."/>
            <person name="Kauserud H."/>
            <person name="Kohler A."/>
            <person name="LaButti K."/>
            <person name="Lapidus A."/>
            <person name="Lavin J.L."/>
            <person name="Lee Y.-H."/>
            <person name="Lindquist E."/>
            <person name="Lilly W."/>
            <person name="Lucas S."/>
            <person name="Morin E."/>
            <person name="Murat C."/>
            <person name="Oguiza J.A."/>
            <person name="Park J."/>
            <person name="Pisabarro A.G."/>
            <person name="Riley R."/>
            <person name="Rosling A."/>
            <person name="Salamov A."/>
            <person name="Schmidt O."/>
            <person name="Schmutz J."/>
            <person name="Skrede I."/>
            <person name="Stenlid J."/>
            <person name="Wiebenga A."/>
            <person name="Xie X."/>
            <person name="Kues U."/>
            <person name="Hibbett D.S."/>
            <person name="Hoffmeister D."/>
            <person name="Hogberg N."/>
            <person name="Martin F."/>
            <person name="Grigoriev I.V."/>
            <person name="Watkinson S.C."/>
        </authorList>
    </citation>
    <scope>NUCLEOTIDE SEQUENCE</scope>
    <source>
        <strain evidence="2">S7.9</strain>
    </source>
</reference>
<dbReference type="PANTHER" id="PTHR36156">
    <property type="entry name" value="SLR2101 PROTEIN"/>
    <property type="match status" value="1"/>
</dbReference>
<dbReference type="OrthoDB" id="5840532at2759"/>
<dbReference type="RefSeq" id="XP_007318160.1">
    <property type="nucleotide sequence ID" value="XM_007318098.1"/>
</dbReference>
<dbReference type="Gene3D" id="2.60.120.10">
    <property type="entry name" value="Jelly Rolls"/>
    <property type="match status" value="1"/>
</dbReference>
<dbReference type="PANTHER" id="PTHR36156:SF2">
    <property type="entry name" value="CUPIN TYPE-2 DOMAIN-CONTAINING PROTEIN"/>
    <property type="match status" value="1"/>
</dbReference>
<organism>
    <name type="scientific">Serpula lacrymans var. lacrymans (strain S7.9)</name>
    <name type="common">Dry rot fungus</name>
    <dbReference type="NCBI Taxonomy" id="578457"/>
    <lineage>
        <taxon>Eukaryota</taxon>
        <taxon>Fungi</taxon>
        <taxon>Dikarya</taxon>
        <taxon>Basidiomycota</taxon>
        <taxon>Agaricomycotina</taxon>
        <taxon>Agaricomycetes</taxon>
        <taxon>Agaricomycetidae</taxon>
        <taxon>Boletales</taxon>
        <taxon>Coniophorineae</taxon>
        <taxon>Serpulaceae</taxon>
        <taxon>Serpula</taxon>
    </lineage>
</organism>
<feature type="region of interest" description="Disordered" evidence="1">
    <location>
        <begin position="52"/>
        <end position="97"/>
    </location>
</feature>
<dbReference type="InterPro" id="IPR014710">
    <property type="entry name" value="RmlC-like_jellyroll"/>
</dbReference>
<dbReference type="Gene3D" id="2.20.70.150">
    <property type="match status" value="1"/>
</dbReference>
<dbReference type="HOGENOM" id="CLU_096188_0_0_1"/>
<proteinExistence type="predicted"/>
<evidence type="ECO:0000256" key="1">
    <source>
        <dbReference type="SAM" id="MobiDB-lite"/>
    </source>
</evidence>
<accession>F8NVD7</accession>
<dbReference type="AlphaFoldDB" id="F8NVD7"/>
<dbReference type="InterPro" id="IPR047142">
    <property type="entry name" value="OryJ/VirC-like"/>
</dbReference>
<gene>
    <name evidence="2" type="ORF">SERLADRAFT_466999</name>
</gene>
<dbReference type="KEGG" id="sla:SERLADRAFT_466999"/>
<sequence length="112" mass="12036">MSAPSLPAPRRIVTTHNEQGQAVIQTDDNVPSESMAGLEHLRTGTFWVTSDGLPTKDNNNNEDGARRKVGGLGLVQPKGTNFKYTDLGPGATTPMHRTTSVDYNILSKVNSS</sequence>
<name>F8NVD7_SERL9</name>
<dbReference type="Proteomes" id="UP000008064">
    <property type="component" value="Unassembled WGS sequence"/>
</dbReference>
<dbReference type="GeneID" id="18819160"/>
<dbReference type="EMBL" id="GL945433">
    <property type="protein sequence ID" value="EGO26038.1"/>
    <property type="molecule type" value="Genomic_DNA"/>
</dbReference>
<evidence type="ECO:0000313" key="2">
    <source>
        <dbReference type="EMBL" id="EGO26038.1"/>
    </source>
</evidence>
<protein>
    <submittedName>
        <fullName evidence="2">Uncharacterized protein</fullName>
    </submittedName>
</protein>